<dbReference type="Proteomes" id="UP001148018">
    <property type="component" value="Unassembled WGS sequence"/>
</dbReference>
<dbReference type="AlphaFoldDB" id="A0A9Q0DHU6"/>
<evidence type="ECO:0008006" key="3">
    <source>
        <dbReference type="Google" id="ProtNLM"/>
    </source>
</evidence>
<proteinExistence type="predicted"/>
<sequence length="81" mass="9123">MKTTTAGRENGIQWRLWIQLKDLDYADNLALLSHNCNQMQDKTTHLTTTSAGSGLKINKRKTELMKFNTTDNTPVTLDGVN</sequence>
<name>A0A9Q0DHU6_9TELE</name>
<evidence type="ECO:0000313" key="1">
    <source>
        <dbReference type="EMBL" id="KAJ3586877.1"/>
    </source>
</evidence>
<reference evidence="1" key="1">
    <citation type="submission" date="2022-07" db="EMBL/GenBank/DDBJ databases">
        <title>Chromosome-level genome of Muraenolepis orangiensis.</title>
        <authorList>
            <person name="Kim J."/>
        </authorList>
    </citation>
    <scope>NUCLEOTIDE SEQUENCE</scope>
    <source>
        <strain evidence="1">KU_S4_2022</strain>
        <tissue evidence="1">Muscle</tissue>
    </source>
</reference>
<keyword evidence="2" id="KW-1185">Reference proteome</keyword>
<gene>
    <name evidence="1" type="ORF">NHX12_013269</name>
</gene>
<comment type="caution">
    <text evidence="1">The sequence shown here is derived from an EMBL/GenBank/DDBJ whole genome shotgun (WGS) entry which is preliminary data.</text>
</comment>
<organism evidence="1 2">
    <name type="scientific">Muraenolepis orangiensis</name>
    <name type="common">Patagonian moray cod</name>
    <dbReference type="NCBI Taxonomy" id="630683"/>
    <lineage>
        <taxon>Eukaryota</taxon>
        <taxon>Metazoa</taxon>
        <taxon>Chordata</taxon>
        <taxon>Craniata</taxon>
        <taxon>Vertebrata</taxon>
        <taxon>Euteleostomi</taxon>
        <taxon>Actinopterygii</taxon>
        <taxon>Neopterygii</taxon>
        <taxon>Teleostei</taxon>
        <taxon>Neoteleostei</taxon>
        <taxon>Acanthomorphata</taxon>
        <taxon>Zeiogadaria</taxon>
        <taxon>Gadariae</taxon>
        <taxon>Gadiformes</taxon>
        <taxon>Muraenolepidoidei</taxon>
        <taxon>Muraenolepididae</taxon>
        <taxon>Muraenolepis</taxon>
    </lineage>
</organism>
<protein>
    <recommendedName>
        <fullName evidence="3">Reverse transcriptase domain-containing protein</fullName>
    </recommendedName>
</protein>
<dbReference type="EMBL" id="JANIIK010000117">
    <property type="protein sequence ID" value="KAJ3586877.1"/>
    <property type="molecule type" value="Genomic_DNA"/>
</dbReference>
<evidence type="ECO:0000313" key="2">
    <source>
        <dbReference type="Proteomes" id="UP001148018"/>
    </source>
</evidence>
<dbReference type="OrthoDB" id="8963960at2759"/>
<accession>A0A9Q0DHU6</accession>